<dbReference type="InterPro" id="IPR038765">
    <property type="entry name" value="Papain-like_cys_pep_sf"/>
</dbReference>
<proteinExistence type="inferred from homology"/>
<dbReference type="InterPro" id="IPR025660">
    <property type="entry name" value="Pept_his_AS"/>
</dbReference>
<dbReference type="GO" id="GO:0008234">
    <property type="term" value="F:cysteine-type peptidase activity"/>
    <property type="evidence" value="ECO:0007669"/>
    <property type="project" value="InterPro"/>
</dbReference>
<dbReference type="SUPFAM" id="SSF54001">
    <property type="entry name" value="Cysteine proteinases"/>
    <property type="match status" value="1"/>
</dbReference>
<evidence type="ECO:0000313" key="6">
    <source>
        <dbReference type="Proteomes" id="UP000663870"/>
    </source>
</evidence>
<dbReference type="AlphaFoldDB" id="A0A814FS15"/>
<dbReference type="EMBL" id="CAJNOH010000295">
    <property type="protein sequence ID" value="CAF0988707.1"/>
    <property type="molecule type" value="Genomic_DNA"/>
</dbReference>
<organism evidence="3 5">
    <name type="scientific">Rotaria sordida</name>
    <dbReference type="NCBI Taxonomy" id="392033"/>
    <lineage>
        <taxon>Eukaryota</taxon>
        <taxon>Metazoa</taxon>
        <taxon>Spiralia</taxon>
        <taxon>Gnathifera</taxon>
        <taxon>Rotifera</taxon>
        <taxon>Eurotatoria</taxon>
        <taxon>Bdelloidea</taxon>
        <taxon>Philodinida</taxon>
        <taxon>Philodinidae</taxon>
        <taxon>Rotaria</taxon>
    </lineage>
</organism>
<dbReference type="InterPro" id="IPR013128">
    <property type="entry name" value="Peptidase_C1A"/>
</dbReference>
<comment type="similarity">
    <text evidence="1">Belongs to the peptidase C1 family.</text>
</comment>
<name>A0A814FS15_9BILA</name>
<evidence type="ECO:0000259" key="2">
    <source>
        <dbReference type="SMART" id="SM00645"/>
    </source>
</evidence>
<dbReference type="Proteomes" id="UP000663870">
    <property type="component" value="Unassembled WGS sequence"/>
</dbReference>
<dbReference type="Proteomes" id="UP000663854">
    <property type="component" value="Unassembled WGS sequence"/>
</dbReference>
<sequence length="335" mass="37885">MPRQSFLLNVNESRVCRLNGILESASMPNKPELCQSFSDHILYSSDQLPPKVDFRAAMTPVEDQSKIGSCVANTLAGAYEHLVKKANGYEIDVSRLFIYYNARAYNNQSGYLTDSGCSMTEAIETLEQYGVCLESIWPYETSMVNERPNQQAYRAANEFKITEALKVEIDLHQMKSCLAQGFPFAFGLKLFTSFDKAAKSGVVPMPSEDEQGRESHGYHALLAIGYSDQSSSFIVRNSWGKYWGDYGYCYIPYAYMTNPDLCFDAWTVRQLASDDFGQDYWDNDDSVDYHPVDEDTYDNDDNNRVIEQGDNVDEILDKAKTFAEQLLGSFISLAL</sequence>
<dbReference type="PROSITE" id="PS00639">
    <property type="entry name" value="THIOL_PROTEASE_HIS"/>
    <property type="match status" value="1"/>
</dbReference>
<dbReference type="Gene3D" id="3.90.70.10">
    <property type="entry name" value="Cysteine proteinases"/>
    <property type="match status" value="1"/>
</dbReference>
<dbReference type="SMART" id="SM00645">
    <property type="entry name" value="Pept_C1"/>
    <property type="match status" value="1"/>
</dbReference>
<dbReference type="EMBL" id="CAJNOL010000439">
    <property type="protein sequence ID" value="CAF1065022.1"/>
    <property type="molecule type" value="Genomic_DNA"/>
</dbReference>
<evidence type="ECO:0000313" key="5">
    <source>
        <dbReference type="Proteomes" id="UP000663854"/>
    </source>
</evidence>
<evidence type="ECO:0000256" key="1">
    <source>
        <dbReference type="ARBA" id="ARBA00008455"/>
    </source>
</evidence>
<dbReference type="GO" id="GO:0006508">
    <property type="term" value="P:proteolysis"/>
    <property type="evidence" value="ECO:0007669"/>
    <property type="project" value="InterPro"/>
</dbReference>
<evidence type="ECO:0000313" key="4">
    <source>
        <dbReference type="EMBL" id="CAF1065022.1"/>
    </source>
</evidence>
<reference evidence="3" key="1">
    <citation type="submission" date="2021-02" db="EMBL/GenBank/DDBJ databases">
        <authorList>
            <person name="Nowell W R."/>
        </authorList>
    </citation>
    <scope>NUCLEOTIDE SEQUENCE</scope>
</reference>
<evidence type="ECO:0000313" key="3">
    <source>
        <dbReference type="EMBL" id="CAF0988707.1"/>
    </source>
</evidence>
<dbReference type="PANTHER" id="PTHR12411">
    <property type="entry name" value="CYSTEINE PROTEASE FAMILY C1-RELATED"/>
    <property type="match status" value="1"/>
</dbReference>
<gene>
    <name evidence="4" type="ORF">JXQ802_LOCUS17376</name>
    <name evidence="3" type="ORF">PYM288_LOCUS13997</name>
</gene>
<comment type="caution">
    <text evidence="3">The sequence shown here is derived from an EMBL/GenBank/DDBJ whole genome shotgun (WGS) entry which is preliminary data.</text>
</comment>
<accession>A0A814FS15</accession>
<dbReference type="CDD" id="cd02619">
    <property type="entry name" value="Peptidase_C1"/>
    <property type="match status" value="1"/>
</dbReference>
<keyword evidence="6" id="KW-1185">Reference proteome</keyword>
<dbReference type="Pfam" id="PF00112">
    <property type="entry name" value="Peptidase_C1"/>
    <property type="match status" value="1"/>
</dbReference>
<feature type="domain" description="Peptidase C1A papain C-terminal" evidence="2">
    <location>
        <begin position="48"/>
        <end position="261"/>
    </location>
</feature>
<dbReference type="InterPro" id="IPR000668">
    <property type="entry name" value="Peptidase_C1A_C"/>
</dbReference>
<protein>
    <recommendedName>
        <fullName evidence="2">Peptidase C1A papain C-terminal domain-containing protein</fullName>
    </recommendedName>
</protein>